<evidence type="ECO:0000313" key="1">
    <source>
        <dbReference type="EMBL" id="VDM79020.1"/>
    </source>
</evidence>
<gene>
    <name evidence="1" type="ORF">SVUK_LOCUS14018</name>
</gene>
<dbReference type="AlphaFoldDB" id="A0A3P7J0K3"/>
<dbReference type="Proteomes" id="UP000270094">
    <property type="component" value="Unassembled WGS sequence"/>
</dbReference>
<accession>A0A3P7J0K3</accession>
<keyword evidence="2" id="KW-1185">Reference proteome</keyword>
<sequence>MFHIKDTLPLRPGIQPHPFQFRYGIPRNVCRQQDEVRRRRRPASIRQSYEVRVCPSSFIAFLAVGRACCKFVQPVPPTSSPPPPSLWSEAGVEPSHLLAAPISISRMAQLSPGPFQPRRDVCNQHVRREKAAPFPRTGNRAQLKKSLFQRNLSISFYYRPTITLAQKFHLIRRIINGLRRHPFDVRSIFSRNNGRALAALLSEAISGTGRLFLVEREEGKVSEGLDDFFGRWTLWITVDVRARTFGKPRR</sequence>
<name>A0A3P7J0K3_STRVU</name>
<evidence type="ECO:0000313" key="2">
    <source>
        <dbReference type="Proteomes" id="UP000270094"/>
    </source>
</evidence>
<reference evidence="1 2" key="1">
    <citation type="submission" date="2018-11" db="EMBL/GenBank/DDBJ databases">
        <authorList>
            <consortium name="Pathogen Informatics"/>
        </authorList>
    </citation>
    <scope>NUCLEOTIDE SEQUENCE [LARGE SCALE GENOMIC DNA]</scope>
</reference>
<organism evidence="1 2">
    <name type="scientific">Strongylus vulgaris</name>
    <name type="common">Blood worm</name>
    <dbReference type="NCBI Taxonomy" id="40348"/>
    <lineage>
        <taxon>Eukaryota</taxon>
        <taxon>Metazoa</taxon>
        <taxon>Ecdysozoa</taxon>
        <taxon>Nematoda</taxon>
        <taxon>Chromadorea</taxon>
        <taxon>Rhabditida</taxon>
        <taxon>Rhabditina</taxon>
        <taxon>Rhabditomorpha</taxon>
        <taxon>Strongyloidea</taxon>
        <taxon>Strongylidae</taxon>
        <taxon>Strongylus</taxon>
    </lineage>
</organism>
<protein>
    <submittedName>
        <fullName evidence="1">Uncharacterized protein</fullName>
    </submittedName>
</protein>
<proteinExistence type="predicted"/>
<dbReference type="EMBL" id="UYYB01103674">
    <property type="protein sequence ID" value="VDM79020.1"/>
    <property type="molecule type" value="Genomic_DNA"/>
</dbReference>